<evidence type="ECO:0000313" key="11">
    <source>
        <dbReference type="EMBL" id="CAF0971785.1"/>
    </source>
</evidence>
<keyword evidence="5" id="KW-0862">Zinc</keyword>
<keyword evidence="7 9" id="KW-0067">ATP-binding</keyword>
<dbReference type="Proteomes" id="UP000681722">
    <property type="component" value="Unassembled WGS sequence"/>
</dbReference>
<keyword evidence="3 9" id="KW-0808">Transferase</keyword>
<dbReference type="PANTHER" id="PTHR11255">
    <property type="entry name" value="DIACYLGLYCEROL KINASE"/>
    <property type="match status" value="1"/>
</dbReference>
<evidence type="ECO:0000256" key="1">
    <source>
        <dbReference type="ARBA" id="ARBA00004370"/>
    </source>
</evidence>
<comment type="catalytic activity">
    <reaction evidence="9">
        <text>a 1,2-diacyl-sn-glycerol + ATP = a 1,2-diacyl-sn-glycero-3-phosphate + ADP + H(+)</text>
        <dbReference type="Rhea" id="RHEA:10272"/>
        <dbReference type="ChEBI" id="CHEBI:15378"/>
        <dbReference type="ChEBI" id="CHEBI:17815"/>
        <dbReference type="ChEBI" id="CHEBI:30616"/>
        <dbReference type="ChEBI" id="CHEBI:58608"/>
        <dbReference type="ChEBI" id="CHEBI:456216"/>
        <dbReference type="EC" id="2.7.1.107"/>
    </reaction>
</comment>
<comment type="similarity">
    <text evidence="2 9">Belongs to the eukaryotic diacylglycerol kinase family.</text>
</comment>
<dbReference type="GO" id="GO:0005524">
    <property type="term" value="F:ATP binding"/>
    <property type="evidence" value="ECO:0007669"/>
    <property type="project" value="UniProtKB-KW"/>
</dbReference>
<sequence>MNFTERDGARKKIIAFVNSKAGGLQGQAVINGLINQIGAENVYDLVIDHGPEKGLEQNQYEKDLRIIACGGDGTVGWVLSALDKFQIQYADFISVGVIPLGTGNDMARFLGMGPGYQGENLSELIQTLSKSETTMLDRWLVEVTPITQSPPIGPGNDTGVSNIKLPLSVFNNYLSFGADAQIALTFHQQRNANPTMFANRFFNKAAYGVISSLTFFDERYLCGHIAGDVELTVDGNNVYNELVASEPDAILILNISSYAAGSNPWQGVPNTLMDGTWTDTDGDQFREQSCSDGYLEIVSVKHFELAQIQLGGRGRRLAQGREIKLTILKSLPMQIGNVTCCFAKSIQDINVFILDGEPFLIEPCQITITRKNQARMIMTDNSQAYRQPRLTRF</sequence>
<dbReference type="InterPro" id="IPR001206">
    <property type="entry name" value="Diacylglycerol_kinase_cat_dom"/>
</dbReference>
<evidence type="ECO:0000256" key="3">
    <source>
        <dbReference type="ARBA" id="ARBA00022679"/>
    </source>
</evidence>
<dbReference type="Proteomes" id="UP000663829">
    <property type="component" value="Unassembled WGS sequence"/>
</dbReference>
<dbReference type="GO" id="GO:0008270">
    <property type="term" value="F:zinc ion binding"/>
    <property type="evidence" value="ECO:0007669"/>
    <property type="project" value="UniProtKB-KW"/>
</dbReference>
<dbReference type="EC" id="2.7.1.107" evidence="9"/>
<dbReference type="Pfam" id="PF00781">
    <property type="entry name" value="DAGK_cat"/>
    <property type="match status" value="1"/>
</dbReference>
<dbReference type="InterPro" id="IPR037607">
    <property type="entry name" value="DGK"/>
</dbReference>
<dbReference type="SMART" id="SM00046">
    <property type="entry name" value="DAGKc"/>
    <property type="match status" value="1"/>
</dbReference>
<dbReference type="AlphaFoldDB" id="A0A814ENL6"/>
<dbReference type="SUPFAM" id="SSF111331">
    <property type="entry name" value="NAD kinase/diacylglycerol kinase-like"/>
    <property type="match status" value="1"/>
</dbReference>
<dbReference type="Gene3D" id="2.60.200.40">
    <property type="match status" value="1"/>
</dbReference>
<dbReference type="PROSITE" id="PS50146">
    <property type="entry name" value="DAGK"/>
    <property type="match status" value="1"/>
</dbReference>
<dbReference type="EMBL" id="CAJNOQ010002664">
    <property type="protein sequence ID" value="CAF0971785.1"/>
    <property type="molecule type" value="Genomic_DNA"/>
</dbReference>
<dbReference type="InterPro" id="IPR000756">
    <property type="entry name" value="Diacylglycerol_kin_accessory"/>
</dbReference>
<keyword evidence="5" id="KW-0479">Metal-binding</keyword>
<dbReference type="EMBL" id="CAJOBC010002664">
    <property type="protein sequence ID" value="CAF3744805.1"/>
    <property type="molecule type" value="Genomic_DNA"/>
</dbReference>
<dbReference type="InterPro" id="IPR017438">
    <property type="entry name" value="ATP-NAD_kinase_N"/>
</dbReference>
<evidence type="ECO:0000256" key="8">
    <source>
        <dbReference type="ARBA" id="ARBA00023136"/>
    </source>
</evidence>
<keyword evidence="4 9" id="KW-0547">Nucleotide-binding</keyword>
<evidence type="ECO:0000256" key="7">
    <source>
        <dbReference type="ARBA" id="ARBA00022840"/>
    </source>
</evidence>
<protein>
    <recommendedName>
        <fullName evidence="9">Diacylglycerol kinase</fullName>
        <shortName evidence="9">DAG kinase</shortName>
        <ecNumber evidence="9">2.7.1.107</ecNumber>
    </recommendedName>
</protein>
<keyword evidence="13" id="KW-1185">Reference proteome</keyword>
<comment type="caution">
    <text evidence="11">The sequence shown here is derived from an EMBL/GenBank/DDBJ whole genome shotgun (WGS) entry which is preliminary data.</text>
</comment>
<dbReference type="InterPro" id="IPR016064">
    <property type="entry name" value="NAD/diacylglycerol_kinase_sf"/>
</dbReference>
<dbReference type="OrthoDB" id="242257at2759"/>
<evidence type="ECO:0000313" key="13">
    <source>
        <dbReference type="Proteomes" id="UP000663829"/>
    </source>
</evidence>
<feature type="domain" description="DAGKc" evidence="10">
    <location>
        <begin position="8"/>
        <end position="145"/>
    </location>
</feature>
<gene>
    <name evidence="11" type="ORF">GPM918_LOCUS12277</name>
    <name evidence="12" type="ORF">SRO942_LOCUS12278</name>
</gene>
<dbReference type="PANTHER" id="PTHR11255:SF54">
    <property type="entry name" value="DIACYLGLYCEROL KINASE THETA"/>
    <property type="match status" value="1"/>
</dbReference>
<dbReference type="GO" id="GO:0004143">
    <property type="term" value="F:ATP-dependent diacylglycerol kinase activity"/>
    <property type="evidence" value="ECO:0007669"/>
    <property type="project" value="UniProtKB-EC"/>
</dbReference>
<dbReference type="SMART" id="SM00045">
    <property type="entry name" value="DAGKa"/>
    <property type="match status" value="1"/>
</dbReference>
<organism evidence="11 13">
    <name type="scientific">Didymodactylos carnosus</name>
    <dbReference type="NCBI Taxonomy" id="1234261"/>
    <lineage>
        <taxon>Eukaryota</taxon>
        <taxon>Metazoa</taxon>
        <taxon>Spiralia</taxon>
        <taxon>Gnathifera</taxon>
        <taxon>Rotifera</taxon>
        <taxon>Eurotatoria</taxon>
        <taxon>Bdelloidea</taxon>
        <taxon>Philodinida</taxon>
        <taxon>Philodinidae</taxon>
        <taxon>Didymodactylos</taxon>
    </lineage>
</organism>
<evidence type="ECO:0000259" key="10">
    <source>
        <dbReference type="PROSITE" id="PS50146"/>
    </source>
</evidence>
<proteinExistence type="inferred from homology"/>
<evidence type="ECO:0000256" key="6">
    <source>
        <dbReference type="ARBA" id="ARBA00022777"/>
    </source>
</evidence>
<accession>A0A814ENL6</accession>
<evidence type="ECO:0000256" key="9">
    <source>
        <dbReference type="RuleBase" id="RU361128"/>
    </source>
</evidence>
<dbReference type="GO" id="GO:0016020">
    <property type="term" value="C:membrane"/>
    <property type="evidence" value="ECO:0007669"/>
    <property type="project" value="UniProtKB-SubCell"/>
</dbReference>
<keyword evidence="8" id="KW-0472">Membrane</keyword>
<dbReference type="GO" id="GO:0007200">
    <property type="term" value="P:phospholipase C-activating G protein-coupled receptor signaling pathway"/>
    <property type="evidence" value="ECO:0007669"/>
    <property type="project" value="InterPro"/>
</dbReference>
<name>A0A814ENL6_9BILA</name>
<dbReference type="Pfam" id="PF00609">
    <property type="entry name" value="DAGK_acc"/>
    <property type="match status" value="1"/>
</dbReference>
<comment type="subcellular location">
    <subcellularLocation>
        <location evidence="1">Membrane</location>
    </subcellularLocation>
</comment>
<evidence type="ECO:0000256" key="2">
    <source>
        <dbReference type="ARBA" id="ARBA00009280"/>
    </source>
</evidence>
<evidence type="ECO:0000256" key="4">
    <source>
        <dbReference type="ARBA" id="ARBA00022741"/>
    </source>
</evidence>
<evidence type="ECO:0000313" key="12">
    <source>
        <dbReference type="EMBL" id="CAF3744805.1"/>
    </source>
</evidence>
<reference evidence="11" key="1">
    <citation type="submission" date="2021-02" db="EMBL/GenBank/DDBJ databases">
        <authorList>
            <person name="Nowell W R."/>
        </authorList>
    </citation>
    <scope>NUCLEOTIDE SEQUENCE</scope>
</reference>
<keyword evidence="6 9" id="KW-0418">Kinase</keyword>
<keyword evidence="5" id="KW-0863">Zinc-finger</keyword>
<dbReference type="Gene3D" id="3.40.50.10330">
    <property type="entry name" value="Probable inorganic polyphosphate/atp-NAD kinase, domain 1"/>
    <property type="match status" value="1"/>
</dbReference>
<evidence type="ECO:0000256" key="5">
    <source>
        <dbReference type="ARBA" id="ARBA00022771"/>
    </source>
</evidence>